<sequence>MLTRMILLAIIPWLAFHLYQKLRHIRTKQHAAWPQLKPSVVWGHLQALHEVISQGEAKRHIDIVFSEIRAHLGHPAAYILDLRPVQRVLCVVCSHDVAEQVSCSSKSFPYSMGKSPTLREFELLLGAHSIIAANGEEWKSLRKRFNPGFAPQHLVKLLPCVVDKVCHFVENLDRYARSGEEFALEDLCVSLTFDIIGAVTMDENLNAQRPTSEQSELVQLYRQLTATYRSDSSVQYSWLNPRITLYRRRLAKRIDKLIKEHIQRKFTEQINGSSPSRSVLALSLQDLNHLDQQTLDQTCDQLKTFLFAGHDTTSILLQWTLYELSRTPHARKAVRDELESLFGPDTSPAAVRHALLSQGEALGKMPYVSAVIKETLRLYPPTGSARYLPPGSNFNIQLSDGKFLCVDGMVVYNCHTIIQRDEAIYGPTKDEFLPERWLDTGDSNATDQIPPSAWRAFERGPRNCIGQELAMMEARVVLACVVRRFDFVKVGLKEVFNTMQVTAKPVDGMRMRVCRSDS</sequence>
<keyword evidence="4" id="KW-0349">Heme</keyword>
<evidence type="ECO:0000256" key="5">
    <source>
        <dbReference type="SAM" id="SignalP"/>
    </source>
</evidence>
<dbReference type="Gene3D" id="1.10.630.10">
    <property type="entry name" value="Cytochrome P450"/>
    <property type="match status" value="1"/>
</dbReference>
<evidence type="ECO:0000256" key="2">
    <source>
        <dbReference type="ARBA" id="ARBA00023002"/>
    </source>
</evidence>
<dbReference type="Pfam" id="PF00067">
    <property type="entry name" value="p450"/>
    <property type="match status" value="1"/>
</dbReference>
<keyword evidence="4" id="KW-0408">Iron</keyword>
<dbReference type="PRINTS" id="PR00463">
    <property type="entry name" value="EP450I"/>
</dbReference>
<keyword evidence="2" id="KW-0560">Oxidoreductase</keyword>
<keyword evidence="3" id="KW-0503">Monooxygenase</keyword>
<evidence type="ECO:0000313" key="6">
    <source>
        <dbReference type="EMBL" id="KAE8146525.1"/>
    </source>
</evidence>
<dbReference type="AlphaFoldDB" id="A0A5N6TJN3"/>
<evidence type="ECO:0000313" key="7">
    <source>
        <dbReference type="Proteomes" id="UP000325780"/>
    </source>
</evidence>
<protein>
    <submittedName>
        <fullName evidence="6">Cytochrome P450</fullName>
    </submittedName>
</protein>
<dbReference type="PRINTS" id="PR00385">
    <property type="entry name" value="P450"/>
</dbReference>
<dbReference type="Proteomes" id="UP000325780">
    <property type="component" value="Unassembled WGS sequence"/>
</dbReference>
<evidence type="ECO:0000256" key="1">
    <source>
        <dbReference type="ARBA" id="ARBA00010617"/>
    </source>
</evidence>
<keyword evidence="5" id="KW-0732">Signal</keyword>
<dbReference type="PANTHER" id="PTHR24305:SF222">
    <property type="entry name" value="CYTOCHROME P450 MONOOXYGENASE STCS"/>
    <property type="match status" value="1"/>
</dbReference>
<dbReference type="GO" id="GO:0016705">
    <property type="term" value="F:oxidoreductase activity, acting on paired donors, with incorporation or reduction of molecular oxygen"/>
    <property type="evidence" value="ECO:0007669"/>
    <property type="project" value="InterPro"/>
</dbReference>
<dbReference type="CDD" id="cd11051">
    <property type="entry name" value="CYP59-like"/>
    <property type="match status" value="1"/>
</dbReference>
<dbReference type="InterPro" id="IPR050121">
    <property type="entry name" value="Cytochrome_P450_monoxygenase"/>
</dbReference>
<reference evidence="6 7" key="1">
    <citation type="submission" date="2019-04" db="EMBL/GenBank/DDBJ databases">
        <title>Friends and foes A comparative genomics study of 23 Aspergillus species from section Flavi.</title>
        <authorList>
            <consortium name="DOE Joint Genome Institute"/>
            <person name="Kjaerbolling I."/>
            <person name="Vesth T."/>
            <person name="Frisvad J.C."/>
            <person name="Nybo J.L."/>
            <person name="Theobald S."/>
            <person name="Kildgaard S."/>
            <person name="Isbrandt T."/>
            <person name="Kuo A."/>
            <person name="Sato A."/>
            <person name="Lyhne E.K."/>
            <person name="Kogle M.E."/>
            <person name="Wiebenga A."/>
            <person name="Kun R.S."/>
            <person name="Lubbers R.J."/>
            <person name="Makela M.R."/>
            <person name="Barry K."/>
            <person name="Chovatia M."/>
            <person name="Clum A."/>
            <person name="Daum C."/>
            <person name="Haridas S."/>
            <person name="He G."/>
            <person name="LaButti K."/>
            <person name="Lipzen A."/>
            <person name="Mondo S."/>
            <person name="Riley R."/>
            <person name="Salamov A."/>
            <person name="Simmons B.A."/>
            <person name="Magnuson J.K."/>
            <person name="Henrissat B."/>
            <person name="Mortensen U.H."/>
            <person name="Larsen T.O."/>
            <person name="Devries R.P."/>
            <person name="Grigoriev I.V."/>
            <person name="Machida M."/>
            <person name="Baker S.E."/>
            <person name="Andersen M.R."/>
        </authorList>
    </citation>
    <scope>NUCLEOTIDE SEQUENCE [LARGE SCALE GENOMIC DNA]</scope>
    <source>
        <strain evidence="6 7">IBT 18842</strain>
    </source>
</reference>
<name>A0A5N6TJN3_ASPAV</name>
<proteinExistence type="inferred from homology"/>
<dbReference type="GO" id="GO:0005506">
    <property type="term" value="F:iron ion binding"/>
    <property type="evidence" value="ECO:0007669"/>
    <property type="project" value="InterPro"/>
</dbReference>
<feature type="signal peptide" evidence="5">
    <location>
        <begin position="1"/>
        <end position="17"/>
    </location>
</feature>
<evidence type="ECO:0000256" key="3">
    <source>
        <dbReference type="ARBA" id="ARBA00023033"/>
    </source>
</evidence>
<dbReference type="GO" id="GO:0020037">
    <property type="term" value="F:heme binding"/>
    <property type="evidence" value="ECO:0007669"/>
    <property type="project" value="InterPro"/>
</dbReference>
<comment type="cofactor">
    <cofactor evidence="4">
        <name>heme</name>
        <dbReference type="ChEBI" id="CHEBI:30413"/>
    </cofactor>
</comment>
<dbReference type="SUPFAM" id="SSF48264">
    <property type="entry name" value="Cytochrome P450"/>
    <property type="match status" value="1"/>
</dbReference>
<evidence type="ECO:0000256" key="4">
    <source>
        <dbReference type="PIRSR" id="PIRSR602401-1"/>
    </source>
</evidence>
<comment type="similarity">
    <text evidence="1">Belongs to the cytochrome P450 family.</text>
</comment>
<dbReference type="PANTHER" id="PTHR24305">
    <property type="entry name" value="CYTOCHROME P450"/>
    <property type="match status" value="1"/>
</dbReference>
<dbReference type="InterPro" id="IPR001128">
    <property type="entry name" value="Cyt_P450"/>
</dbReference>
<keyword evidence="7" id="KW-1185">Reference proteome</keyword>
<dbReference type="InterPro" id="IPR036396">
    <property type="entry name" value="Cyt_P450_sf"/>
</dbReference>
<dbReference type="OrthoDB" id="10029320at2759"/>
<dbReference type="EMBL" id="ML742257">
    <property type="protein sequence ID" value="KAE8146525.1"/>
    <property type="molecule type" value="Genomic_DNA"/>
</dbReference>
<dbReference type="GO" id="GO:0004497">
    <property type="term" value="F:monooxygenase activity"/>
    <property type="evidence" value="ECO:0007669"/>
    <property type="project" value="UniProtKB-KW"/>
</dbReference>
<keyword evidence="4" id="KW-0479">Metal-binding</keyword>
<dbReference type="InterPro" id="IPR002401">
    <property type="entry name" value="Cyt_P450_E_grp-I"/>
</dbReference>
<feature type="binding site" description="axial binding residue" evidence="4">
    <location>
        <position position="464"/>
    </location>
    <ligand>
        <name>heme</name>
        <dbReference type="ChEBI" id="CHEBI:30413"/>
    </ligand>
    <ligandPart>
        <name>Fe</name>
        <dbReference type="ChEBI" id="CHEBI:18248"/>
    </ligandPart>
</feature>
<accession>A0A5N6TJN3</accession>
<feature type="chain" id="PRO_5025034555" evidence="5">
    <location>
        <begin position="18"/>
        <end position="518"/>
    </location>
</feature>
<organism evidence="6 7">
    <name type="scientific">Aspergillus avenaceus</name>
    <dbReference type="NCBI Taxonomy" id="36643"/>
    <lineage>
        <taxon>Eukaryota</taxon>
        <taxon>Fungi</taxon>
        <taxon>Dikarya</taxon>
        <taxon>Ascomycota</taxon>
        <taxon>Pezizomycotina</taxon>
        <taxon>Eurotiomycetes</taxon>
        <taxon>Eurotiomycetidae</taxon>
        <taxon>Eurotiales</taxon>
        <taxon>Aspergillaceae</taxon>
        <taxon>Aspergillus</taxon>
        <taxon>Aspergillus subgen. Circumdati</taxon>
    </lineage>
</organism>
<gene>
    <name evidence="6" type="ORF">BDV25DRAFT_49254</name>
</gene>